<evidence type="ECO:0000256" key="4">
    <source>
        <dbReference type="ARBA" id="ARBA00022806"/>
    </source>
</evidence>
<dbReference type="EMBL" id="UYRX01000016">
    <property type="protein sequence ID" value="VDK68987.1"/>
    <property type="molecule type" value="Genomic_DNA"/>
</dbReference>
<evidence type="ECO:0000256" key="7">
    <source>
        <dbReference type="PROSITE-ProRule" id="PRU00552"/>
    </source>
</evidence>
<dbReference type="PROSITE" id="PS51192">
    <property type="entry name" value="HELICASE_ATP_BIND_1"/>
    <property type="match status" value="1"/>
</dbReference>
<feature type="region of interest" description="Disordered" evidence="8">
    <location>
        <begin position="80"/>
        <end position="142"/>
    </location>
</feature>
<accession>A0A3P6SA34</accession>
<proteinExistence type="predicted"/>
<keyword evidence="13" id="KW-1185">Reference proteome</keyword>
<comment type="catalytic activity">
    <reaction evidence="6">
        <text>ATP + H2O = ADP + phosphate + H(+)</text>
        <dbReference type="Rhea" id="RHEA:13065"/>
        <dbReference type="ChEBI" id="CHEBI:15377"/>
        <dbReference type="ChEBI" id="CHEBI:15378"/>
        <dbReference type="ChEBI" id="CHEBI:30616"/>
        <dbReference type="ChEBI" id="CHEBI:43474"/>
        <dbReference type="ChEBI" id="CHEBI:456216"/>
        <dbReference type="EC" id="3.6.4.13"/>
    </reaction>
</comment>
<dbReference type="PANTHER" id="PTHR47958">
    <property type="entry name" value="ATP-DEPENDENT RNA HELICASE DBP3"/>
    <property type="match status" value="1"/>
</dbReference>
<dbReference type="OMA" id="DHTWEQT"/>
<evidence type="ECO:0000256" key="8">
    <source>
        <dbReference type="SAM" id="MobiDB-lite"/>
    </source>
</evidence>
<keyword evidence="5" id="KW-0067">ATP-binding</keyword>
<feature type="compositionally biased region" description="Acidic residues" evidence="8">
    <location>
        <begin position="106"/>
        <end position="118"/>
    </location>
</feature>
<dbReference type="AlphaFoldDB" id="A0A3P6SA34"/>
<evidence type="ECO:0000256" key="1">
    <source>
        <dbReference type="ARBA" id="ARBA00012552"/>
    </source>
</evidence>
<feature type="region of interest" description="Disordered" evidence="8">
    <location>
        <begin position="802"/>
        <end position="835"/>
    </location>
</feature>
<dbReference type="OrthoDB" id="196131at2759"/>
<dbReference type="PROSITE" id="PS51195">
    <property type="entry name" value="Q_MOTIF"/>
    <property type="match status" value="1"/>
</dbReference>
<feature type="short sequence motif" description="Q motif" evidence="7">
    <location>
        <begin position="291"/>
        <end position="319"/>
    </location>
</feature>
<keyword evidence="3" id="KW-0378">Hydrolase</keyword>
<dbReference type="SUPFAM" id="SSF52540">
    <property type="entry name" value="P-loop containing nucleoside triphosphate hydrolases"/>
    <property type="match status" value="2"/>
</dbReference>
<evidence type="ECO:0000256" key="6">
    <source>
        <dbReference type="ARBA" id="ARBA00047984"/>
    </source>
</evidence>
<organism evidence="12 13">
    <name type="scientific">Litomosoides sigmodontis</name>
    <name type="common">Filarial nematode worm</name>
    <dbReference type="NCBI Taxonomy" id="42156"/>
    <lineage>
        <taxon>Eukaryota</taxon>
        <taxon>Metazoa</taxon>
        <taxon>Ecdysozoa</taxon>
        <taxon>Nematoda</taxon>
        <taxon>Chromadorea</taxon>
        <taxon>Rhabditida</taxon>
        <taxon>Spirurina</taxon>
        <taxon>Spiruromorpha</taxon>
        <taxon>Filarioidea</taxon>
        <taxon>Onchocercidae</taxon>
        <taxon>Litomosoides</taxon>
    </lineage>
</organism>
<evidence type="ECO:0000256" key="5">
    <source>
        <dbReference type="ARBA" id="ARBA00022840"/>
    </source>
</evidence>
<dbReference type="GO" id="GO:0016787">
    <property type="term" value="F:hydrolase activity"/>
    <property type="evidence" value="ECO:0007669"/>
    <property type="project" value="UniProtKB-KW"/>
</dbReference>
<dbReference type="GO" id="GO:0003676">
    <property type="term" value="F:nucleic acid binding"/>
    <property type="evidence" value="ECO:0007669"/>
    <property type="project" value="InterPro"/>
</dbReference>
<dbReference type="EC" id="3.6.4.13" evidence="1"/>
<dbReference type="Gene3D" id="3.40.50.300">
    <property type="entry name" value="P-loop containing nucleotide triphosphate hydrolases"/>
    <property type="match status" value="2"/>
</dbReference>
<feature type="domain" description="Helicase ATP-binding" evidence="9">
    <location>
        <begin position="322"/>
        <end position="504"/>
    </location>
</feature>
<feature type="domain" description="Helicase C-terminal" evidence="10">
    <location>
        <begin position="532"/>
        <end position="676"/>
    </location>
</feature>
<dbReference type="GO" id="GO:0003724">
    <property type="term" value="F:RNA helicase activity"/>
    <property type="evidence" value="ECO:0007669"/>
    <property type="project" value="UniProtKB-EC"/>
</dbReference>
<feature type="domain" description="DEAD-box RNA helicase Q" evidence="11">
    <location>
        <begin position="291"/>
        <end position="319"/>
    </location>
</feature>
<keyword evidence="2" id="KW-0547">Nucleotide-binding</keyword>
<evidence type="ECO:0000313" key="13">
    <source>
        <dbReference type="Proteomes" id="UP000277928"/>
    </source>
</evidence>
<evidence type="ECO:0000259" key="11">
    <source>
        <dbReference type="PROSITE" id="PS51195"/>
    </source>
</evidence>
<dbReference type="InterPro" id="IPR001650">
    <property type="entry name" value="Helicase_C-like"/>
</dbReference>
<feature type="compositionally biased region" description="Low complexity" evidence="8">
    <location>
        <begin position="762"/>
        <end position="781"/>
    </location>
</feature>
<dbReference type="GO" id="GO:0043186">
    <property type="term" value="C:P granule"/>
    <property type="evidence" value="ECO:0007669"/>
    <property type="project" value="UniProtKB-ARBA"/>
</dbReference>
<dbReference type="GO" id="GO:0005524">
    <property type="term" value="F:ATP binding"/>
    <property type="evidence" value="ECO:0007669"/>
    <property type="project" value="UniProtKB-KW"/>
</dbReference>
<dbReference type="PROSITE" id="PS51194">
    <property type="entry name" value="HELICASE_CTER"/>
    <property type="match status" value="1"/>
</dbReference>
<keyword evidence="4" id="KW-0347">Helicase</keyword>
<dbReference type="InterPro" id="IPR011545">
    <property type="entry name" value="DEAD/DEAH_box_helicase_dom"/>
</dbReference>
<dbReference type="Pfam" id="PF00271">
    <property type="entry name" value="Helicase_C"/>
    <property type="match status" value="1"/>
</dbReference>
<sequence length="835" mass="93284">MDRYKKDLMCGVVITNTITSQTMRRGFAYSKPSDFEPTVRFPTSGFMGAVPPPAHLTVPNAAAVVSDAITKDLERKKEEQYDALMSNGGKSTTGKPEPRKKKIYDDEYLERDSDDELEYQPMPGSPGANGPCAGDAINDDEEDPLDAFMAGVDKQAKQDQAESERKDKERCLKIEKGADLEGDKDKGIGRADIDDEDMQESYFKFMEEQKTSIPEDEIYEYDEDGNIIWAMKKVIDPLQSIDHATIEYAPFNKNFYHEHEQIKSMTTIKVFELRNSLNLKVAGFNPPKPVTAFAHFGFDEALMNAIRKSEYEHPTPIQSQSIPAALSGRDVLGIAKTGSGKTVAYLWPAIIHIMDQPDLKEGDGPISLVIVPTRELALQVYQEAKRYCKVYNINVVCAYGGGNKWEQQNALNEGAELVIATPVLIYLFHGRIIDLVKINATNFTRVTFLVFDEADRMFDMGFEAQVQSISDHVRPDRQCLMFSATFKNKVEKLAREALNDPVRIVQGEVGEANSDIIQTVEVLENADAKWQWLLNHLVKFSSMGKVLVFVTKKLNAEDVACRLRAKDFKPILLHGDMLQAERNEKLQAFRKDANILVATDVAARGLDIPEIRTVINFDLARDIDTHVHRIGRTGRAGQKGWAYTLVQESDKEMAGHLVRNLESVNQVVPVLLLQLAMKAAWFRNSRESGTSRAQQRLGLGYKPKTKGLSRDTTAAGIARALNFEEGQKKVKNVLDMAKGTDGSTNRLQVMKAAFKSSFSSTFRPSSSDEWAATRAPATDPTPEWKRKLEQAAEAVNRQVAASVNSGFANREESCKKTASTSDGPTFGSKKRSRWH</sequence>
<dbReference type="InterPro" id="IPR027417">
    <property type="entry name" value="P-loop_NTPase"/>
</dbReference>
<reference evidence="12 13" key="1">
    <citation type="submission" date="2018-08" db="EMBL/GenBank/DDBJ databases">
        <authorList>
            <person name="Laetsch R D."/>
            <person name="Stevens L."/>
            <person name="Kumar S."/>
            <person name="Blaxter L. M."/>
        </authorList>
    </citation>
    <scope>NUCLEOTIDE SEQUENCE [LARGE SCALE GENOMIC DNA]</scope>
</reference>
<dbReference type="FunFam" id="3.40.50.300:FF:000079">
    <property type="entry name" value="probable ATP-dependent RNA helicase DDX17"/>
    <property type="match status" value="1"/>
</dbReference>
<gene>
    <name evidence="12" type="ORF">NLS_LOCUS622</name>
</gene>
<evidence type="ECO:0000256" key="2">
    <source>
        <dbReference type="ARBA" id="ARBA00022741"/>
    </source>
</evidence>
<protein>
    <recommendedName>
        <fullName evidence="1">RNA helicase</fullName>
        <ecNumber evidence="1">3.6.4.13</ecNumber>
    </recommendedName>
</protein>
<evidence type="ECO:0000313" key="12">
    <source>
        <dbReference type="EMBL" id="VDK68987.1"/>
    </source>
</evidence>
<evidence type="ECO:0000259" key="9">
    <source>
        <dbReference type="PROSITE" id="PS51192"/>
    </source>
</evidence>
<dbReference type="PROSITE" id="PS00039">
    <property type="entry name" value="DEAD_ATP_HELICASE"/>
    <property type="match status" value="1"/>
</dbReference>
<dbReference type="Proteomes" id="UP000277928">
    <property type="component" value="Unassembled WGS sequence"/>
</dbReference>
<dbReference type="InterPro" id="IPR014001">
    <property type="entry name" value="Helicase_ATP-bd"/>
</dbReference>
<evidence type="ECO:0000256" key="3">
    <source>
        <dbReference type="ARBA" id="ARBA00022801"/>
    </source>
</evidence>
<dbReference type="InterPro" id="IPR000629">
    <property type="entry name" value="RNA-helicase_DEAD-box_CS"/>
</dbReference>
<dbReference type="CDD" id="cd18787">
    <property type="entry name" value="SF2_C_DEAD"/>
    <property type="match status" value="1"/>
</dbReference>
<evidence type="ECO:0000259" key="10">
    <source>
        <dbReference type="PROSITE" id="PS51194"/>
    </source>
</evidence>
<dbReference type="STRING" id="42156.A0A3P6SA34"/>
<name>A0A3P6SA34_LITSI</name>
<dbReference type="SMART" id="SM00487">
    <property type="entry name" value="DEXDc"/>
    <property type="match status" value="1"/>
</dbReference>
<feature type="region of interest" description="Disordered" evidence="8">
    <location>
        <begin position="762"/>
        <end position="783"/>
    </location>
</feature>
<dbReference type="SMART" id="SM00490">
    <property type="entry name" value="HELICc"/>
    <property type="match status" value="1"/>
</dbReference>
<dbReference type="Pfam" id="PF00270">
    <property type="entry name" value="DEAD"/>
    <property type="match status" value="1"/>
</dbReference>
<dbReference type="InterPro" id="IPR014014">
    <property type="entry name" value="RNA_helicase_DEAD_Q_motif"/>
</dbReference>